<sequence length="335" mass="38860">MILIRGIKGESYARRIKKGIVDCRDILSALLQPPVTGYEYSDYYEKNLVKALTYFTNEDTKNLHNPRFLHSLLIDYYIPHIYLTYFHVLNERSLEWLDKFEDDYQFIALNVKIDRLTQTAIGNEFFGAKMSYVDSIRQLNQDGTNDFYAACMCSLENLFVDKSDMIMSLQIYNTLSFALLCREQDEKFTDIENEFRIIAYDCPRIQNGIMKQIPREVTILGKTGIEYKGVLNAGIDTVLSSNLFTLNNPNKLLSDILIEEQGMVTLDSRFKSINICDISDDYMYLGGKKACANYIEKMVKCKPKDIYVNRTILREHKMSDLTDAVFVPGYQKVEY</sequence>
<organism evidence="1 2">
    <name type="scientific">Eisenbergiella massiliensis</name>
    <dbReference type="NCBI Taxonomy" id="1720294"/>
    <lineage>
        <taxon>Bacteria</taxon>
        <taxon>Bacillati</taxon>
        <taxon>Bacillota</taxon>
        <taxon>Clostridia</taxon>
        <taxon>Lachnospirales</taxon>
        <taxon>Lachnospiraceae</taxon>
        <taxon>Eisenbergiella</taxon>
    </lineage>
</organism>
<dbReference type="RefSeq" id="WP_117544404.1">
    <property type="nucleotide sequence ID" value="NZ_JBKUNB010000014.1"/>
</dbReference>
<proteinExistence type="predicted"/>
<dbReference type="AlphaFoldDB" id="A0A3E3I720"/>
<protein>
    <submittedName>
        <fullName evidence="1">Uncharacterized protein</fullName>
    </submittedName>
</protein>
<evidence type="ECO:0000313" key="1">
    <source>
        <dbReference type="EMBL" id="RGE61822.1"/>
    </source>
</evidence>
<accession>A0A3E3I720</accession>
<dbReference type="EMBL" id="QVLV01000005">
    <property type="protein sequence ID" value="RGE61822.1"/>
    <property type="molecule type" value="Genomic_DNA"/>
</dbReference>
<reference evidence="1" key="1">
    <citation type="submission" date="2018-08" db="EMBL/GenBank/DDBJ databases">
        <title>A genome reference for cultivated species of the human gut microbiota.</title>
        <authorList>
            <person name="Zou Y."/>
            <person name="Xue W."/>
            <person name="Luo G."/>
        </authorList>
    </citation>
    <scope>NUCLEOTIDE SEQUENCE [LARGE SCALE GENOMIC DNA]</scope>
    <source>
        <strain evidence="1">TF05-5AC</strain>
    </source>
</reference>
<dbReference type="GeneID" id="97987158"/>
<keyword evidence="2" id="KW-1185">Reference proteome</keyword>
<gene>
    <name evidence="1" type="ORF">DXC51_09775</name>
</gene>
<comment type="caution">
    <text evidence="1">The sequence shown here is derived from an EMBL/GenBank/DDBJ whole genome shotgun (WGS) entry which is preliminary data.</text>
</comment>
<name>A0A3E3I720_9FIRM</name>
<evidence type="ECO:0000313" key="2">
    <source>
        <dbReference type="Proteomes" id="UP000260812"/>
    </source>
</evidence>
<dbReference type="Proteomes" id="UP000260812">
    <property type="component" value="Unassembled WGS sequence"/>
</dbReference>